<evidence type="ECO:0008006" key="4">
    <source>
        <dbReference type="Google" id="ProtNLM"/>
    </source>
</evidence>
<evidence type="ECO:0000313" key="2">
    <source>
        <dbReference type="EMBL" id="STZ60585.1"/>
    </source>
</evidence>
<dbReference type="Proteomes" id="UP000254978">
    <property type="component" value="Unassembled WGS sequence"/>
</dbReference>
<proteinExistence type="predicted"/>
<sequence>MKRYLFATLAAAAVAPTAIALAGNATAAPSGTSATSTVQQLRSQGYNVQINGSRNAPLTNCTVNAVRPMANDPLRTVFVDLNCPAEYIDD</sequence>
<dbReference type="EMBL" id="UGQT01000001">
    <property type="protein sequence ID" value="STZ60585.1"/>
    <property type="molecule type" value="Genomic_DNA"/>
</dbReference>
<gene>
    <name evidence="2" type="ORF">NCTC10821_04126</name>
</gene>
<keyword evidence="1" id="KW-0732">Signal</keyword>
<feature type="chain" id="PRO_5016870545" description="Secreted protein" evidence="1">
    <location>
        <begin position="28"/>
        <end position="90"/>
    </location>
</feature>
<evidence type="ECO:0000256" key="1">
    <source>
        <dbReference type="SAM" id="SignalP"/>
    </source>
</evidence>
<protein>
    <recommendedName>
        <fullName evidence="4">Secreted protein</fullName>
    </recommendedName>
</protein>
<dbReference type="RefSeq" id="WP_115279702.1">
    <property type="nucleotide sequence ID" value="NZ_AP022600.1"/>
</dbReference>
<evidence type="ECO:0000313" key="3">
    <source>
        <dbReference type="Proteomes" id="UP000254978"/>
    </source>
</evidence>
<dbReference type="AlphaFoldDB" id="A0A378TLC0"/>
<name>A0A378TLC0_9MYCO</name>
<dbReference type="OrthoDB" id="4641000at2"/>
<keyword evidence="3" id="KW-1185">Reference proteome</keyword>
<feature type="signal peptide" evidence="1">
    <location>
        <begin position="1"/>
        <end position="27"/>
    </location>
</feature>
<reference evidence="2 3" key="1">
    <citation type="submission" date="2018-06" db="EMBL/GenBank/DDBJ databases">
        <authorList>
            <consortium name="Pathogen Informatics"/>
            <person name="Doyle S."/>
        </authorList>
    </citation>
    <scope>NUCLEOTIDE SEQUENCE [LARGE SCALE GENOMIC DNA]</scope>
    <source>
        <strain evidence="2 3">NCTC10821</strain>
    </source>
</reference>
<organism evidence="2 3">
    <name type="scientific">Mycolicibacterium tokaiense</name>
    <dbReference type="NCBI Taxonomy" id="39695"/>
    <lineage>
        <taxon>Bacteria</taxon>
        <taxon>Bacillati</taxon>
        <taxon>Actinomycetota</taxon>
        <taxon>Actinomycetes</taxon>
        <taxon>Mycobacteriales</taxon>
        <taxon>Mycobacteriaceae</taxon>
        <taxon>Mycolicibacterium</taxon>
    </lineage>
</organism>
<accession>A0A378TLC0</accession>